<dbReference type="PANTHER" id="PTHR30563:SF0">
    <property type="entry name" value="DNA RECOMBINATION PROTEIN RMUC"/>
    <property type="match status" value="1"/>
</dbReference>
<gene>
    <name evidence="7" type="ORF">dnl_55250</name>
</gene>
<dbReference type="PANTHER" id="PTHR30563">
    <property type="entry name" value="DNA RECOMBINATION PROTEIN RMUC"/>
    <property type="match status" value="1"/>
</dbReference>
<dbReference type="Proteomes" id="UP000663720">
    <property type="component" value="Chromosome"/>
</dbReference>
<keyword evidence="6" id="KW-0472">Membrane</keyword>
<comment type="function">
    <text evidence="1">Involved in DNA recombination.</text>
</comment>
<sequence length="484" mass="55312">MPPFLPDLGFLIISTFSGAIAGAFFMWLYRRNIEYRQQEPFRIKVVEFRTERDLLLSKISSLESAYQNLAEDNQRLKIRIAQLQEAQSAQSEKLQWTENARKQMQETFEALAGRALERNADVFIKNAHDRVNALMNQTKGDWNTHKAELRNLVDPVRENLSLLDSHVRELEQKREGAYQGLTEQLTQLSRVHNEMQATAITLAQALKSPTVRGQWGEMQLRRVVEMAGMVRHVNFAEQINTQGGRPDMIIHLPNSGLLPVDSKVPLKAFLEAYETSDENIRKSKLVSHSKAMRSRVRELSLKKYWTQFDNAPDFIVMFVPSEACLSAAFENDPDLLEYAISQQIIVAGPVTLIALLKTIVFGWNQQEITENARGIAKQGQELYARLEIFASHMAEMRNHLNKAVEGYNKSIGSFERRLLPIARKFQDMDIAQTSMEEPQKIDICARDFSSPVNTHTPDFILKNSEKAASNHLFQKTLQVSHLES</sequence>
<keyword evidence="6" id="KW-1133">Transmembrane helix</keyword>
<evidence type="ECO:0000256" key="1">
    <source>
        <dbReference type="ARBA" id="ARBA00003416"/>
    </source>
</evidence>
<dbReference type="AlphaFoldDB" id="A0A975BD06"/>
<evidence type="ECO:0000256" key="5">
    <source>
        <dbReference type="SAM" id="Coils"/>
    </source>
</evidence>
<dbReference type="InterPro" id="IPR003798">
    <property type="entry name" value="DNA_recombination_RmuC"/>
</dbReference>
<dbReference type="EMBL" id="CP061799">
    <property type="protein sequence ID" value="QTA83131.1"/>
    <property type="molecule type" value="Genomic_DNA"/>
</dbReference>
<dbReference type="KEGG" id="dli:dnl_55250"/>
<evidence type="ECO:0000313" key="8">
    <source>
        <dbReference type="Proteomes" id="UP000663720"/>
    </source>
</evidence>
<accession>A0A975BD06</accession>
<reference evidence="7" key="1">
    <citation type="journal article" date="2021" name="Microb. Physiol.">
        <title>Proteogenomic Insights into the Physiology of Marine, Sulfate-Reducing, Filamentous Desulfonema limicola and Desulfonema magnum.</title>
        <authorList>
            <person name="Schnaars V."/>
            <person name="Wohlbrand L."/>
            <person name="Scheve S."/>
            <person name="Hinrichs C."/>
            <person name="Reinhardt R."/>
            <person name="Rabus R."/>
        </authorList>
    </citation>
    <scope>NUCLEOTIDE SEQUENCE</scope>
    <source>
        <strain evidence="7">5ac10</strain>
    </source>
</reference>
<evidence type="ECO:0000256" key="3">
    <source>
        <dbReference type="ARBA" id="ARBA00023054"/>
    </source>
</evidence>
<evidence type="ECO:0000256" key="2">
    <source>
        <dbReference type="ARBA" id="ARBA00009840"/>
    </source>
</evidence>
<dbReference type="RefSeq" id="WP_207688963.1">
    <property type="nucleotide sequence ID" value="NZ_CP061799.1"/>
</dbReference>
<proteinExistence type="inferred from homology"/>
<keyword evidence="4" id="KW-0233">DNA recombination</keyword>
<evidence type="ECO:0000256" key="6">
    <source>
        <dbReference type="SAM" id="Phobius"/>
    </source>
</evidence>
<evidence type="ECO:0000313" key="7">
    <source>
        <dbReference type="EMBL" id="QTA83131.1"/>
    </source>
</evidence>
<keyword evidence="6" id="KW-0812">Transmembrane</keyword>
<dbReference type="Pfam" id="PF02646">
    <property type="entry name" value="RmuC"/>
    <property type="match status" value="1"/>
</dbReference>
<evidence type="ECO:0000256" key="4">
    <source>
        <dbReference type="ARBA" id="ARBA00023172"/>
    </source>
</evidence>
<keyword evidence="8" id="KW-1185">Reference proteome</keyword>
<comment type="similarity">
    <text evidence="2">Belongs to the RmuC family.</text>
</comment>
<keyword evidence="3 5" id="KW-0175">Coiled coil</keyword>
<name>A0A975BD06_9BACT</name>
<feature type="coiled-coil region" evidence="5">
    <location>
        <begin position="59"/>
        <end position="93"/>
    </location>
</feature>
<protein>
    <submittedName>
        <fullName evidence="7">DNA recombination protein domain-containing protein, RmuC-like</fullName>
    </submittedName>
</protein>
<feature type="transmembrane region" description="Helical" evidence="6">
    <location>
        <begin position="6"/>
        <end position="29"/>
    </location>
</feature>
<dbReference type="GO" id="GO:0006310">
    <property type="term" value="P:DNA recombination"/>
    <property type="evidence" value="ECO:0007669"/>
    <property type="project" value="UniProtKB-KW"/>
</dbReference>
<organism evidence="7 8">
    <name type="scientific">Desulfonema limicola</name>
    <dbReference type="NCBI Taxonomy" id="45656"/>
    <lineage>
        <taxon>Bacteria</taxon>
        <taxon>Pseudomonadati</taxon>
        <taxon>Thermodesulfobacteriota</taxon>
        <taxon>Desulfobacteria</taxon>
        <taxon>Desulfobacterales</taxon>
        <taxon>Desulfococcaceae</taxon>
        <taxon>Desulfonema</taxon>
    </lineage>
</organism>